<reference evidence="2" key="1">
    <citation type="journal article" date="2013" name="Genome Biol. Evol.">
        <title>The genome sequence of Streptomyces lividans 66 reveals a novel tRNA-dependent peptide biosynthetic system within a metal-related genomic island.</title>
        <authorList>
            <person name="Cruz-Morales P."/>
            <person name="Vijgenboom E."/>
            <person name="Iruegas-Bocardo F."/>
            <person name="Girard G."/>
            <person name="Yanez-Guerra L.A."/>
            <person name="Ramos-Aboites H.E."/>
            <person name="Pernodet J.L."/>
            <person name="Anne J."/>
            <person name="van Wezel G.P."/>
            <person name="Barona-Gomez F."/>
        </authorList>
    </citation>
    <scope>NUCLEOTIDE SEQUENCE [LARGE SCALE GENOMIC DNA]</scope>
    <source>
        <strain evidence="2">1326</strain>
    </source>
</reference>
<dbReference type="EMBL" id="CM001889">
    <property type="protein sequence ID" value="EOY48512.1"/>
    <property type="molecule type" value="Genomic_DNA"/>
</dbReference>
<sequence length="37" mass="4110">MDNSMVVNIDSLEPVTLLRFRSTPRANAAEQSGRYAV</sequence>
<protein>
    <submittedName>
        <fullName evidence="1">Uncharacterized protein</fullName>
    </submittedName>
</protein>
<evidence type="ECO:0000313" key="2">
    <source>
        <dbReference type="Proteomes" id="UP000014062"/>
    </source>
</evidence>
<proteinExistence type="predicted"/>
<organism evidence="1 2">
    <name type="scientific">Streptomyces lividans 1326</name>
    <dbReference type="NCBI Taxonomy" id="1200984"/>
    <lineage>
        <taxon>Bacteria</taxon>
        <taxon>Bacillati</taxon>
        <taxon>Actinomycetota</taxon>
        <taxon>Actinomycetes</taxon>
        <taxon>Kitasatosporales</taxon>
        <taxon>Streptomycetaceae</taxon>
        <taxon>Streptomyces</taxon>
    </lineage>
</organism>
<evidence type="ECO:0000313" key="1">
    <source>
        <dbReference type="EMBL" id="EOY48512.1"/>
    </source>
</evidence>
<dbReference type="Proteomes" id="UP000014062">
    <property type="component" value="Chromosome"/>
</dbReference>
<gene>
    <name evidence="1" type="ORF">SLI_3799</name>
</gene>
<name>A0A7U9DSV5_STRLI</name>
<dbReference type="AlphaFoldDB" id="A0A7U9DSV5"/>
<accession>A0A7U9DSV5</accession>